<name>A0AAI8PZ40_ENTFC</name>
<evidence type="ECO:0000313" key="1">
    <source>
        <dbReference type="EMBL" id="AYM73551.1"/>
    </source>
</evidence>
<protein>
    <recommendedName>
        <fullName evidence="3">Preprotein translocase subunit SecB</fullName>
    </recommendedName>
</protein>
<sequence length="145" mass="16542">MLKRVLDIKLTNLNMEDRSDSFKGGNEDLSVAFKMQLGEVAQFNNQSIFAMNIRIQLAVSSDDIASNTFAKEKNIEKLDMLTFLKADFKVGFETDENEFNKDELKNELANYVEPYFREFIDNIYNRTEVSVPSLPIGIILGSIEA</sequence>
<dbReference type="RefSeq" id="WP_038398985.1">
    <property type="nucleotide sequence ID" value="NZ_CAKMCQ010000007.1"/>
</dbReference>
<proteinExistence type="predicted"/>
<dbReference type="Proteomes" id="UP000275747">
    <property type="component" value="Chromosome"/>
</dbReference>
<evidence type="ECO:0008006" key="3">
    <source>
        <dbReference type="Google" id="ProtNLM"/>
    </source>
</evidence>
<gene>
    <name evidence="1" type="ORF">D9Z05_09970</name>
</gene>
<evidence type="ECO:0000313" key="2">
    <source>
        <dbReference type="Proteomes" id="UP000275747"/>
    </source>
</evidence>
<reference evidence="1 2" key="1">
    <citation type="submission" date="2018-10" db="EMBL/GenBank/DDBJ databases">
        <title>Escaping from acidified nitrite in gastric host defense: Transcriptomic basis for resistance to free nitrous acid in Enterococcus faecalis.</title>
        <authorList>
            <person name="Yu Z."/>
            <person name="Shi D."/>
            <person name="Liu W."/>
            <person name="Meng F."/>
        </authorList>
    </citation>
    <scope>NUCLEOTIDE SEQUENCE [LARGE SCALE GENOMIC DNA]</scope>
    <source>
        <strain evidence="1 2">JE1</strain>
    </source>
</reference>
<organism evidence="1 2">
    <name type="scientific">Enterococcus faecium</name>
    <name type="common">Streptococcus faecium</name>
    <dbReference type="NCBI Taxonomy" id="1352"/>
    <lineage>
        <taxon>Bacteria</taxon>
        <taxon>Bacillati</taxon>
        <taxon>Bacillota</taxon>
        <taxon>Bacilli</taxon>
        <taxon>Lactobacillales</taxon>
        <taxon>Enterococcaceae</taxon>
        <taxon>Enterococcus</taxon>
    </lineage>
</organism>
<accession>A0AAI8PZ40</accession>
<dbReference type="AlphaFoldDB" id="A0AAI8PZ40"/>
<dbReference type="EMBL" id="CP033041">
    <property type="protein sequence ID" value="AYM73551.1"/>
    <property type="molecule type" value="Genomic_DNA"/>
</dbReference>